<evidence type="ECO:0000313" key="4">
    <source>
        <dbReference type="Proteomes" id="UP000320876"/>
    </source>
</evidence>
<feature type="compositionally biased region" description="Acidic residues" evidence="2">
    <location>
        <begin position="1"/>
        <end position="10"/>
    </location>
</feature>
<sequence>MSDETGETVENDTPNGSGADDVPQWVRDKLNKANEEAAKYRVRAKEATEKAREEATQQFSAEVAKLSDEKAALSAELGQKSLELAKVRTAIDKGVPGEHIMRFAGLLQGEDEEALKAYADEIWPMFRFDPPPDDPIDPSQGQGAAPDSGDTFFVSFAFDD</sequence>
<name>A0A542DNL6_AMYCI</name>
<dbReference type="RefSeq" id="WP_142000336.1">
    <property type="nucleotide sequence ID" value="NZ_VFML01000001.1"/>
</dbReference>
<keyword evidence="1" id="KW-0175">Coiled coil</keyword>
<dbReference type="OrthoDB" id="4216082at2"/>
<gene>
    <name evidence="3" type="ORF">FB471_4495</name>
</gene>
<organism evidence="3 4">
    <name type="scientific">Amycolatopsis cihanbeyliensis</name>
    <dbReference type="NCBI Taxonomy" id="1128664"/>
    <lineage>
        <taxon>Bacteria</taxon>
        <taxon>Bacillati</taxon>
        <taxon>Actinomycetota</taxon>
        <taxon>Actinomycetes</taxon>
        <taxon>Pseudonocardiales</taxon>
        <taxon>Pseudonocardiaceae</taxon>
        <taxon>Amycolatopsis</taxon>
    </lineage>
</organism>
<feature type="coiled-coil region" evidence="1">
    <location>
        <begin position="30"/>
        <end position="76"/>
    </location>
</feature>
<dbReference type="Proteomes" id="UP000320876">
    <property type="component" value="Unassembled WGS sequence"/>
</dbReference>
<reference evidence="3 4" key="1">
    <citation type="submission" date="2019-06" db="EMBL/GenBank/DDBJ databases">
        <title>Sequencing the genomes of 1000 actinobacteria strains.</title>
        <authorList>
            <person name="Klenk H.-P."/>
        </authorList>
    </citation>
    <scope>NUCLEOTIDE SEQUENCE [LARGE SCALE GENOMIC DNA]</scope>
    <source>
        <strain evidence="3 4">DSM 45679</strain>
    </source>
</reference>
<evidence type="ECO:0008006" key="5">
    <source>
        <dbReference type="Google" id="ProtNLM"/>
    </source>
</evidence>
<accession>A0A542DNL6</accession>
<proteinExistence type="predicted"/>
<dbReference type="EMBL" id="VFML01000001">
    <property type="protein sequence ID" value="TQJ04688.1"/>
    <property type="molecule type" value="Genomic_DNA"/>
</dbReference>
<feature type="region of interest" description="Disordered" evidence="2">
    <location>
        <begin position="126"/>
        <end position="150"/>
    </location>
</feature>
<evidence type="ECO:0000256" key="2">
    <source>
        <dbReference type="SAM" id="MobiDB-lite"/>
    </source>
</evidence>
<evidence type="ECO:0000256" key="1">
    <source>
        <dbReference type="SAM" id="Coils"/>
    </source>
</evidence>
<keyword evidence="4" id="KW-1185">Reference proteome</keyword>
<comment type="caution">
    <text evidence="3">The sequence shown here is derived from an EMBL/GenBank/DDBJ whole genome shotgun (WGS) entry which is preliminary data.</text>
</comment>
<dbReference type="AlphaFoldDB" id="A0A542DNL6"/>
<protein>
    <recommendedName>
        <fullName evidence="5">Scaffolding protein</fullName>
    </recommendedName>
</protein>
<evidence type="ECO:0000313" key="3">
    <source>
        <dbReference type="EMBL" id="TQJ04688.1"/>
    </source>
</evidence>
<feature type="region of interest" description="Disordered" evidence="2">
    <location>
        <begin position="1"/>
        <end position="26"/>
    </location>
</feature>